<evidence type="ECO:0000259" key="5">
    <source>
        <dbReference type="Pfam" id="PF07638"/>
    </source>
</evidence>
<dbReference type="EMBL" id="JANFQO010000030">
    <property type="protein sequence ID" value="MCQ4167408.1"/>
    <property type="molecule type" value="Genomic_DNA"/>
</dbReference>
<evidence type="ECO:0000313" key="7">
    <source>
        <dbReference type="Proteomes" id="UP001165498"/>
    </source>
</evidence>
<dbReference type="InterPro" id="IPR011517">
    <property type="entry name" value="RNA_pol_sigma70_ECF-like"/>
</dbReference>
<keyword evidence="7" id="KW-1185">Reference proteome</keyword>
<dbReference type="Pfam" id="PF07638">
    <property type="entry name" value="Sigma70_ECF"/>
    <property type="match status" value="1"/>
</dbReference>
<dbReference type="PANTHER" id="PTHR43133:SF39">
    <property type="entry name" value="SIMILAR TO RNA POLYMERASE SIGMA-E FACTOR"/>
    <property type="match status" value="1"/>
</dbReference>
<comment type="caution">
    <text evidence="6">The sequence shown here is derived from an EMBL/GenBank/DDBJ whole genome shotgun (WGS) entry which is preliminary data.</text>
</comment>
<dbReference type="PANTHER" id="PTHR43133">
    <property type="entry name" value="RNA POLYMERASE ECF-TYPE SIGMA FACTO"/>
    <property type="match status" value="1"/>
</dbReference>
<sequence length="189" mass="20998">MEVTELIVQARAGDAAAAGRLFESVYADLRSLAARQVGRMRADMRATSLVHEAWFRLARPDALQLKDREHFFAVAARAMRQLVIDHARQRIAGKRGGGAVATELDSQLAHDGGERDQELLALDQALRRLEALDAHLSALVEMRFFGGLELSEIATLCNRSERSLKRDWRKARAFLHQQLGGEALPADSD</sequence>
<dbReference type="NCBIfam" id="TIGR02999">
    <property type="entry name" value="Sig-70_X6"/>
    <property type="match status" value="1"/>
</dbReference>
<evidence type="ECO:0000256" key="2">
    <source>
        <dbReference type="ARBA" id="ARBA00023015"/>
    </source>
</evidence>
<dbReference type="InterPro" id="IPR013324">
    <property type="entry name" value="RNA_pol_sigma_r3/r4-like"/>
</dbReference>
<evidence type="ECO:0000313" key="6">
    <source>
        <dbReference type="EMBL" id="MCQ4167408.1"/>
    </source>
</evidence>
<dbReference type="Proteomes" id="UP001165498">
    <property type="component" value="Unassembled WGS sequence"/>
</dbReference>
<evidence type="ECO:0000256" key="3">
    <source>
        <dbReference type="ARBA" id="ARBA00023082"/>
    </source>
</evidence>
<evidence type="ECO:0000256" key="1">
    <source>
        <dbReference type="ARBA" id="ARBA00010641"/>
    </source>
</evidence>
<dbReference type="InterPro" id="IPR014284">
    <property type="entry name" value="RNA_pol_sigma-70_dom"/>
</dbReference>
<dbReference type="NCBIfam" id="TIGR02937">
    <property type="entry name" value="sigma70-ECF"/>
    <property type="match status" value="1"/>
</dbReference>
<dbReference type="InterPro" id="IPR036388">
    <property type="entry name" value="WH-like_DNA-bd_sf"/>
</dbReference>
<reference evidence="6" key="1">
    <citation type="submission" date="2022-07" db="EMBL/GenBank/DDBJ databases">
        <title>Tahibacter sp., a new gammaproteobacterium isolated from the silt sample collected at pig farm.</title>
        <authorList>
            <person name="Chen H."/>
        </authorList>
    </citation>
    <scope>NUCLEOTIDE SEQUENCE</scope>
    <source>
        <strain evidence="6">P2K</strain>
    </source>
</reference>
<dbReference type="InterPro" id="IPR013325">
    <property type="entry name" value="RNA_pol_sigma_r2"/>
</dbReference>
<proteinExistence type="inferred from homology"/>
<comment type="similarity">
    <text evidence="1">Belongs to the sigma-70 factor family. ECF subfamily.</text>
</comment>
<dbReference type="RefSeq" id="WP_255916595.1">
    <property type="nucleotide sequence ID" value="NZ_JANFQO010000030.1"/>
</dbReference>
<dbReference type="Gene3D" id="1.10.1740.10">
    <property type="match status" value="1"/>
</dbReference>
<dbReference type="Gene3D" id="1.10.10.10">
    <property type="entry name" value="Winged helix-like DNA-binding domain superfamily/Winged helix DNA-binding domain"/>
    <property type="match status" value="1"/>
</dbReference>
<keyword evidence="4" id="KW-0804">Transcription</keyword>
<evidence type="ECO:0000256" key="4">
    <source>
        <dbReference type="ARBA" id="ARBA00023163"/>
    </source>
</evidence>
<dbReference type="SUPFAM" id="SSF88659">
    <property type="entry name" value="Sigma3 and sigma4 domains of RNA polymerase sigma factors"/>
    <property type="match status" value="1"/>
</dbReference>
<feature type="domain" description="RNA polymerase sigma-70 ECF-like HTH" evidence="5">
    <location>
        <begin position="2"/>
        <end position="179"/>
    </location>
</feature>
<organism evidence="6 7">
    <name type="scientific">Tahibacter harae</name>
    <dbReference type="NCBI Taxonomy" id="2963937"/>
    <lineage>
        <taxon>Bacteria</taxon>
        <taxon>Pseudomonadati</taxon>
        <taxon>Pseudomonadota</taxon>
        <taxon>Gammaproteobacteria</taxon>
        <taxon>Lysobacterales</taxon>
        <taxon>Rhodanobacteraceae</taxon>
        <taxon>Tahibacter</taxon>
    </lineage>
</organism>
<protein>
    <submittedName>
        <fullName evidence="6">ECF-type sigma factor</fullName>
    </submittedName>
</protein>
<name>A0ABT1QYP3_9GAMM</name>
<keyword evidence="3" id="KW-0731">Sigma factor</keyword>
<dbReference type="SUPFAM" id="SSF88946">
    <property type="entry name" value="Sigma2 domain of RNA polymerase sigma factors"/>
    <property type="match status" value="1"/>
</dbReference>
<accession>A0ABT1QYP3</accession>
<gene>
    <name evidence="6" type="ORF">NM961_22055</name>
</gene>
<dbReference type="InterPro" id="IPR053812">
    <property type="entry name" value="HTH_Sigma70_ECF-like"/>
</dbReference>
<keyword evidence="2" id="KW-0805">Transcription regulation</keyword>
<dbReference type="InterPro" id="IPR039425">
    <property type="entry name" value="RNA_pol_sigma-70-like"/>
</dbReference>